<reference evidence="11" key="1">
    <citation type="submission" date="2013-09" db="EMBL/GenBank/DDBJ databases">
        <title>The Genome Sequence of Anopheles maculatus species B.</title>
        <authorList>
            <consortium name="The Broad Institute Genomics Platform"/>
            <person name="Neafsey D.E."/>
            <person name="Besansky N."/>
            <person name="Howell P."/>
            <person name="Walton C."/>
            <person name="Young S.K."/>
            <person name="Zeng Q."/>
            <person name="Gargeya S."/>
            <person name="Fitzgerald M."/>
            <person name="Haas B."/>
            <person name="Abouelleil A."/>
            <person name="Allen A.W."/>
            <person name="Alvarado L."/>
            <person name="Arachchi H.M."/>
            <person name="Berlin A.M."/>
            <person name="Chapman S.B."/>
            <person name="Gainer-Dewar J."/>
            <person name="Goldberg J."/>
            <person name="Griggs A."/>
            <person name="Gujja S."/>
            <person name="Hansen M."/>
            <person name="Howarth C."/>
            <person name="Imamovic A."/>
            <person name="Ireland A."/>
            <person name="Larimer J."/>
            <person name="McCowan C."/>
            <person name="Murphy C."/>
            <person name="Pearson M."/>
            <person name="Poon T.W."/>
            <person name="Priest M."/>
            <person name="Roberts A."/>
            <person name="Saif S."/>
            <person name="Shea T."/>
            <person name="Sisk P."/>
            <person name="Sykes S."/>
            <person name="Wortman J."/>
            <person name="Nusbaum C."/>
            <person name="Birren B."/>
        </authorList>
    </citation>
    <scope>NUCLEOTIDE SEQUENCE [LARGE SCALE GENOMIC DNA]</scope>
    <source>
        <strain evidence="11">maculatus3</strain>
    </source>
</reference>
<evidence type="ECO:0000259" key="9">
    <source>
        <dbReference type="Pfam" id="PF13954"/>
    </source>
</evidence>
<dbReference type="EnsemblMetazoa" id="AMAM011407-RA">
    <property type="protein sequence ID" value="AMAM011407-PA"/>
    <property type="gene ID" value="AMAM011407"/>
</dbReference>
<comment type="similarity">
    <text evidence="2">Belongs to the periplasmic pilus chaperone family.</text>
</comment>
<evidence type="ECO:0000313" key="11">
    <source>
        <dbReference type="Proteomes" id="UP000075901"/>
    </source>
</evidence>
<evidence type="ECO:0000256" key="3">
    <source>
        <dbReference type="ARBA" id="ARBA00022558"/>
    </source>
</evidence>
<evidence type="ECO:0000259" key="8">
    <source>
        <dbReference type="Pfam" id="PF02753"/>
    </source>
</evidence>
<dbReference type="InterPro" id="IPR025885">
    <property type="entry name" value="PapC_N"/>
</dbReference>
<dbReference type="PANTHER" id="PTHR30251">
    <property type="entry name" value="PILUS ASSEMBLY CHAPERONE"/>
    <property type="match status" value="1"/>
</dbReference>
<dbReference type="InterPro" id="IPR036316">
    <property type="entry name" value="Pili_assmbl_chap_C_dom_sf"/>
</dbReference>
<evidence type="ECO:0000256" key="2">
    <source>
        <dbReference type="ARBA" id="ARBA00007399"/>
    </source>
</evidence>
<dbReference type="AlphaFoldDB" id="A0A182SQJ5"/>
<accession>A0A182SQJ5</accession>
<dbReference type="InterPro" id="IPR037224">
    <property type="entry name" value="PapC_N_sf"/>
</dbReference>
<dbReference type="Gene3D" id="3.10.20.410">
    <property type="match status" value="1"/>
</dbReference>
<dbReference type="SUPFAM" id="SSF49354">
    <property type="entry name" value="PapD-like"/>
    <property type="match status" value="1"/>
</dbReference>
<evidence type="ECO:0000259" key="7">
    <source>
        <dbReference type="Pfam" id="PF00345"/>
    </source>
</evidence>
<dbReference type="InterPro" id="IPR016147">
    <property type="entry name" value="Pili_assmbl_chaperone_N"/>
</dbReference>
<dbReference type="PROSITE" id="PS00635">
    <property type="entry name" value="PILI_CHAPERONE"/>
    <property type="match status" value="1"/>
</dbReference>
<keyword evidence="5" id="KW-0574">Periplasm</keyword>
<dbReference type="Pfam" id="PF13954">
    <property type="entry name" value="PapC_N"/>
    <property type="match status" value="1"/>
</dbReference>
<dbReference type="GO" id="GO:0071555">
    <property type="term" value="P:cell wall organization"/>
    <property type="evidence" value="ECO:0007669"/>
    <property type="project" value="InterPro"/>
</dbReference>
<protein>
    <submittedName>
        <fullName evidence="10">Uncharacterized protein</fullName>
    </submittedName>
</protein>
<dbReference type="PANTHER" id="PTHR30251:SF11">
    <property type="entry name" value="CHAPERONE PROTEIN FIMC-RELATED"/>
    <property type="match status" value="1"/>
</dbReference>
<keyword evidence="4" id="KW-0732">Signal</keyword>
<keyword evidence="3" id="KW-1029">Fimbrium biogenesis</keyword>
<evidence type="ECO:0000313" key="10">
    <source>
        <dbReference type="EnsemblMetazoa" id="AMAM011407-PA"/>
    </source>
</evidence>
<dbReference type="VEuPathDB" id="VectorBase:AMAM011407"/>
<dbReference type="InterPro" id="IPR018046">
    <property type="entry name" value="Pili_assmbl_chaperone_CS"/>
</dbReference>
<keyword evidence="11" id="KW-1185">Reference proteome</keyword>
<dbReference type="SUPFAM" id="SSF141729">
    <property type="entry name" value="FimD N-terminal domain-like"/>
    <property type="match status" value="1"/>
</dbReference>
<dbReference type="InterPro" id="IPR013783">
    <property type="entry name" value="Ig-like_fold"/>
</dbReference>
<evidence type="ECO:0000256" key="1">
    <source>
        <dbReference type="ARBA" id="ARBA00004418"/>
    </source>
</evidence>
<keyword evidence="6" id="KW-0143">Chaperone</keyword>
<evidence type="ECO:0000256" key="4">
    <source>
        <dbReference type="ARBA" id="ARBA00022729"/>
    </source>
</evidence>
<dbReference type="SUPFAM" id="SSF49584">
    <property type="entry name" value="Periplasmic chaperone C-domain"/>
    <property type="match status" value="1"/>
</dbReference>
<sequence>MPFIVTPPLARLEANSELTLRIRRNGEPLPTDRESVFFISMKAVPAKKEANDSGASGQMALTVVSNMKLFYRPEGLAKRAVADVASQLRFHRDGDNLIANNPTPYWLTFSQLKVGNVELGKPDLRLMVPPKGQQRALLLTGTVPASARDYFDPALLALAGDQAVTTDLSSYETAGRVPEGSYLVSLWVNQADQGPYTLAFKKNAQGEVQPELTPAFLHHLGVNTTALPQFKGLPEEVPVNDLTTLIPEARVHFDLAQLRLDLSIPQIAMQQNARGSVDPAQWDDGVPAILMNYSL</sequence>
<dbReference type="Pfam" id="PF00345">
    <property type="entry name" value="PapD_N"/>
    <property type="match status" value="1"/>
</dbReference>
<dbReference type="InterPro" id="IPR016148">
    <property type="entry name" value="Pili_assmbl_chaperone_C"/>
</dbReference>
<reference evidence="10" key="2">
    <citation type="submission" date="2020-05" db="UniProtKB">
        <authorList>
            <consortium name="EnsemblMetazoa"/>
        </authorList>
    </citation>
    <scope>IDENTIFICATION</scope>
    <source>
        <strain evidence="10">maculatus3</strain>
    </source>
</reference>
<dbReference type="InterPro" id="IPR050643">
    <property type="entry name" value="Periplasmic_pilus_chap"/>
</dbReference>
<comment type="subcellular location">
    <subcellularLocation>
        <location evidence="1">Periplasm</location>
    </subcellularLocation>
</comment>
<dbReference type="InterPro" id="IPR001829">
    <property type="entry name" value="Pili_assmbl_chaperone_bac"/>
</dbReference>
<feature type="domain" description="Pili assembly chaperone C-terminal" evidence="8">
    <location>
        <begin position="100"/>
        <end position="141"/>
    </location>
</feature>
<dbReference type="PRINTS" id="PR00969">
    <property type="entry name" value="CHAPERONPILI"/>
</dbReference>
<organism evidence="10 11">
    <name type="scientific">Anopheles maculatus</name>
    <dbReference type="NCBI Taxonomy" id="74869"/>
    <lineage>
        <taxon>Eukaryota</taxon>
        <taxon>Metazoa</taxon>
        <taxon>Ecdysozoa</taxon>
        <taxon>Arthropoda</taxon>
        <taxon>Hexapoda</taxon>
        <taxon>Insecta</taxon>
        <taxon>Pterygota</taxon>
        <taxon>Neoptera</taxon>
        <taxon>Endopterygota</taxon>
        <taxon>Diptera</taxon>
        <taxon>Nematocera</taxon>
        <taxon>Culicoidea</taxon>
        <taxon>Culicidae</taxon>
        <taxon>Anophelinae</taxon>
        <taxon>Anopheles</taxon>
        <taxon>Anopheles maculatus group</taxon>
    </lineage>
</organism>
<feature type="domain" description="Pili assembly chaperone N-terminal" evidence="7">
    <location>
        <begin position="2"/>
        <end position="76"/>
    </location>
</feature>
<dbReference type="InterPro" id="IPR008962">
    <property type="entry name" value="PapD-like_sf"/>
</dbReference>
<dbReference type="Pfam" id="PF02753">
    <property type="entry name" value="PapD_C"/>
    <property type="match status" value="1"/>
</dbReference>
<evidence type="ECO:0000256" key="6">
    <source>
        <dbReference type="ARBA" id="ARBA00023186"/>
    </source>
</evidence>
<dbReference type="Proteomes" id="UP000075901">
    <property type="component" value="Unassembled WGS sequence"/>
</dbReference>
<proteinExistence type="inferred from homology"/>
<evidence type="ECO:0000256" key="5">
    <source>
        <dbReference type="ARBA" id="ARBA00022764"/>
    </source>
</evidence>
<dbReference type="Gene3D" id="2.60.40.10">
    <property type="entry name" value="Immunoglobulins"/>
    <property type="match status" value="2"/>
</dbReference>
<feature type="domain" description="PapC N-terminal" evidence="9">
    <location>
        <begin position="150"/>
        <end position="295"/>
    </location>
</feature>
<name>A0A182SQJ5_9DIPT</name>